<keyword evidence="4 7" id="KW-0067">ATP-binding</keyword>
<dbReference type="RefSeq" id="WP_066239471.1">
    <property type="nucleotide sequence ID" value="NZ_LSGP01000013.1"/>
</dbReference>
<keyword evidence="6 7" id="KW-0238">DNA-binding</keyword>
<dbReference type="InterPro" id="IPR010935">
    <property type="entry name" value="SMC_hinge"/>
</dbReference>
<dbReference type="GO" id="GO:0005694">
    <property type="term" value="C:chromosome"/>
    <property type="evidence" value="ECO:0007669"/>
    <property type="project" value="InterPro"/>
</dbReference>
<dbReference type="NCBIfam" id="TIGR02168">
    <property type="entry name" value="SMC_prok_B"/>
    <property type="match status" value="1"/>
</dbReference>
<dbReference type="SMART" id="SM00968">
    <property type="entry name" value="SMC_hinge"/>
    <property type="match status" value="1"/>
</dbReference>
<dbReference type="InterPro" id="IPR027417">
    <property type="entry name" value="P-loop_NTPase"/>
</dbReference>
<evidence type="ECO:0000256" key="5">
    <source>
        <dbReference type="ARBA" id="ARBA00023054"/>
    </source>
</evidence>
<dbReference type="InterPro" id="IPR036277">
    <property type="entry name" value="SMC_hinge_sf"/>
</dbReference>
<feature type="coiled-coil region" evidence="7">
    <location>
        <begin position="234"/>
        <end position="352"/>
    </location>
</feature>
<dbReference type="Proteomes" id="UP000076268">
    <property type="component" value="Unassembled WGS sequence"/>
</dbReference>
<evidence type="ECO:0000313" key="10">
    <source>
        <dbReference type="Proteomes" id="UP000076268"/>
    </source>
</evidence>
<dbReference type="GO" id="GO:0003677">
    <property type="term" value="F:DNA binding"/>
    <property type="evidence" value="ECO:0007669"/>
    <property type="project" value="UniProtKB-UniRule"/>
</dbReference>
<evidence type="ECO:0000256" key="3">
    <source>
        <dbReference type="ARBA" id="ARBA00022741"/>
    </source>
</evidence>
<sequence length="1185" mass="132466">MLLRRFEAYGFKSFADKVELEFGAGVTAIVGPNGSGKSNISDAIRWVLGEQNIRNLRGAKTEDIIFAGSSERRPLNVAEVSLIFDNSDNRIPLDYSEVIVTRRVYRSGDSEYMINKTACRLKDIHDMLGDIGLGRESMAVISQSKVDEVLNSRPEDRRLLFEDAAGITKYKQRKRDALRKLDDTESNLTRVADIMAEIGSQLEPLSESAARTEQYNQYQSELTACQVSLLLHKIDRAQTMLNDIGKENEILTDQHIAESARLSACEAAAEGLTHNLSSLEQELQEQESDIAATAADLEKADNRIAVLRERSAQKRLAAERVEQDVVQLMDRLNKASQDQAALEGELLEKRQQTSSAEIQVLSVEEQIAAILSDIADKEQKITTASDGIFASLQEISAQRNLNVNLERDLFRYQSRRHHLLDEETEFATKLTTVKEQSQQLDADHANQEISLTTLANEAESLASLRASAEQKIADMQAEIRQTAGQITQRQSRLTVLLNMQRDLEGFNRGSKSVLTSQEPWRKGICGAVAQIIDVPTQYLTAIEVALGAAMQDIIAEDETTIRAAIQSLKQKNAGRVTFLPITNIKPRPLRDAETRAAKTPGAVGLAAGLVQCENRFRDIVDYLLGRVVIAESLEHALVIAKQSNFSLKIVTLEGELINPGGAITGGSMARRESSYLGRNSEIHNLEQVISSLKRQQDKLESAMAELLEDESSINKKVDQLTSQRQEIGLRQAQLTAYREQARTEITRLTAALKIVSEEITQCLSEEAQLELKLKSTQENITVLEQKDLNRKQAIGTDQAELRALQQQRELLLTQATDRKIALSAIRQETLSLEQLLKSRQEDRLDIETRVNALSCERDEVLRAISQAEQEFDALILLRQSLNKQKQEFDENRFKLLGQKAGQLAELQKFERDGKELRRRTSTLESRLHELQLMLTRYELESTNSLTQLQEHHGINLAIARTLCRPDDPQTLIALVKQIEQDIALLGQVNPAAIDEYARAKDRYGFLEQQYQDLVTAKEQLSSIIGDIDSTMSKRFLAAFEAINSQFSEIFPRLFGGGKAQIELSDPSDTLGSGIEIFVQPPGKKQQNLALLSGGERALTVIALLFSLLAFRPAPFSVVDEIDAALDEANVQRFSEFLREFSRNTQFIVVTHRKGTMEVADVMHGVTMEDSGVSRIVSVRFMEKAG</sequence>
<protein>
    <recommendedName>
        <fullName evidence="7">Chromosome partition protein Smc</fullName>
    </recommendedName>
</protein>
<dbReference type="FunFam" id="3.40.50.300:FF:000984">
    <property type="entry name" value="Chromosome partition protein Smc"/>
    <property type="match status" value="1"/>
</dbReference>
<feature type="domain" description="SMC hinge" evidence="8">
    <location>
        <begin position="522"/>
        <end position="640"/>
    </location>
</feature>
<dbReference type="InterPro" id="IPR003395">
    <property type="entry name" value="RecF/RecN/SMC_N"/>
</dbReference>
<comment type="subcellular location">
    <subcellularLocation>
        <location evidence="1 7">Cytoplasm</location>
    </subcellularLocation>
</comment>
<comment type="domain">
    <text evidence="7">Contains large globular domains required for ATP hydrolysis at each terminus and a third globular domain forming a flexible hinge near the middle of the molecule. These domains are separated by coiled-coil structures.</text>
</comment>
<dbReference type="GO" id="GO:0005737">
    <property type="term" value="C:cytoplasm"/>
    <property type="evidence" value="ECO:0007669"/>
    <property type="project" value="UniProtKB-SubCell"/>
</dbReference>
<gene>
    <name evidence="7" type="primary">smc</name>
    <name evidence="9" type="ORF">AXX12_04150</name>
</gene>
<dbReference type="GO" id="GO:0006260">
    <property type="term" value="P:DNA replication"/>
    <property type="evidence" value="ECO:0007669"/>
    <property type="project" value="UniProtKB-UniRule"/>
</dbReference>
<keyword evidence="2 7" id="KW-0963">Cytoplasm</keyword>
<keyword evidence="3 7" id="KW-0547">Nucleotide-binding</keyword>
<dbReference type="FunFam" id="3.40.50.300:FF:000901">
    <property type="entry name" value="Chromosome partition protein Smc"/>
    <property type="match status" value="1"/>
</dbReference>
<dbReference type="Gene3D" id="6.10.140.1720">
    <property type="match status" value="1"/>
</dbReference>
<evidence type="ECO:0000256" key="4">
    <source>
        <dbReference type="ARBA" id="ARBA00022840"/>
    </source>
</evidence>
<dbReference type="GO" id="GO:0005524">
    <property type="term" value="F:ATP binding"/>
    <property type="evidence" value="ECO:0007669"/>
    <property type="project" value="UniProtKB-UniRule"/>
</dbReference>
<dbReference type="EMBL" id="LSGP01000013">
    <property type="protein sequence ID" value="KYZ77331.1"/>
    <property type="molecule type" value="Genomic_DNA"/>
</dbReference>
<dbReference type="CDD" id="cd03278">
    <property type="entry name" value="ABC_SMC_barmotin"/>
    <property type="match status" value="1"/>
</dbReference>
<evidence type="ECO:0000256" key="6">
    <source>
        <dbReference type="ARBA" id="ARBA00023125"/>
    </source>
</evidence>
<keyword evidence="10" id="KW-1185">Reference proteome</keyword>
<evidence type="ECO:0000256" key="2">
    <source>
        <dbReference type="ARBA" id="ARBA00022490"/>
    </source>
</evidence>
<accession>A0A154BTS9</accession>
<dbReference type="Pfam" id="PF02463">
    <property type="entry name" value="SMC_N"/>
    <property type="match status" value="1"/>
</dbReference>
<proteinExistence type="inferred from homology"/>
<dbReference type="GO" id="GO:0007062">
    <property type="term" value="P:sister chromatid cohesion"/>
    <property type="evidence" value="ECO:0007669"/>
    <property type="project" value="InterPro"/>
</dbReference>
<name>A0A154BTS9_ANASB</name>
<dbReference type="GO" id="GO:0016887">
    <property type="term" value="F:ATP hydrolysis activity"/>
    <property type="evidence" value="ECO:0007669"/>
    <property type="project" value="InterPro"/>
</dbReference>
<dbReference type="Gene3D" id="1.20.1060.20">
    <property type="match status" value="1"/>
</dbReference>
<organism evidence="9 10">
    <name type="scientific">Anaerosporomusa subterranea</name>
    <dbReference type="NCBI Taxonomy" id="1794912"/>
    <lineage>
        <taxon>Bacteria</taxon>
        <taxon>Bacillati</taxon>
        <taxon>Bacillota</taxon>
        <taxon>Negativicutes</taxon>
        <taxon>Acetonemataceae</taxon>
        <taxon>Anaerosporomusa</taxon>
    </lineage>
</organism>
<feature type="coiled-coil region" evidence="7">
    <location>
        <begin position="682"/>
        <end position="786"/>
    </location>
</feature>
<dbReference type="PIRSF" id="PIRSF005719">
    <property type="entry name" value="SMC"/>
    <property type="match status" value="1"/>
</dbReference>
<dbReference type="HAMAP" id="MF_01894">
    <property type="entry name" value="Smc_prok"/>
    <property type="match status" value="1"/>
</dbReference>
<dbReference type="InterPro" id="IPR011890">
    <property type="entry name" value="SMC_prok"/>
</dbReference>
<dbReference type="SUPFAM" id="SSF52540">
    <property type="entry name" value="P-loop containing nucleoside triphosphate hydrolases"/>
    <property type="match status" value="2"/>
</dbReference>
<reference evidence="9 10" key="1">
    <citation type="submission" date="2016-02" db="EMBL/GenBank/DDBJ databases">
        <title>Anaerosporomusa subterraneum gen. nov., sp. nov., a spore-forming obligate anaerobe isolated from saprolite.</title>
        <authorList>
            <person name="Choi J.K."/>
            <person name="Shah M."/>
            <person name="Yee N."/>
        </authorList>
    </citation>
    <scope>NUCLEOTIDE SEQUENCE [LARGE SCALE GENOMIC DNA]</scope>
    <source>
        <strain evidence="9 10">RU4</strain>
    </source>
</reference>
<evidence type="ECO:0000256" key="1">
    <source>
        <dbReference type="ARBA" id="ARBA00004496"/>
    </source>
</evidence>
<evidence type="ECO:0000256" key="7">
    <source>
        <dbReference type="HAMAP-Rule" id="MF_01894"/>
    </source>
</evidence>
<feature type="coiled-coil region" evidence="7">
    <location>
        <begin position="451"/>
        <end position="485"/>
    </location>
</feature>
<dbReference type="PANTHER" id="PTHR43977">
    <property type="entry name" value="STRUCTURAL MAINTENANCE OF CHROMOSOMES PROTEIN 3"/>
    <property type="match status" value="1"/>
</dbReference>
<comment type="subunit">
    <text evidence="7">Homodimer.</text>
</comment>
<keyword evidence="5 7" id="KW-0175">Coiled coil</keyword>
<comment type="similarity">
    <text evidence="7">Belongs to the SMC family.</text>
</comment>
<dbReference type="AlphaFoldDB" id="A0A154BTS9"/>
<dbReference type="GO" id="GO:0007059">
    <property type="term" value="P:chromosome segregation"/>
    <property type="evidence" value="ECO:0007669"/>
    <property type="project" value="UniProtKB-UniRule"/>
</dbReference>
<evidence type="ECO:0000259" key="8">
    <source>
        <dbReference type="SMART" id="SM00968"/>
    </source>
</evidence>
<dbReference type="Gene3D" id="3.30.70.1620">
    <property type="match status" value="1"/>
</dbReference>
<dbReference type="STRING" id="1794912.AXX12_04150"/>
<comment type="caution">
    <text evidence="9">The sequence shown here is derived from an EMBL/GenBank/DDBJ whole genome shotgun (WGS) entry which is preliminary data.</text>
</comment>
<dbReference type="Pfam" id="PF06470">
    <property type="entry name" value="SMC_hinge"/>
    <property type="match status" value="1"/>
</dbReference>
<feature type="binding site" evidence="7">
    <location>
        <begin position="32"/>
        <end position="39"/>
    </location>
    <ligand>
        <name>ATP</name>
        <dbReference type="ChEBI" id="CHEBI:30616"/>
    </ligand>
</feature>
<comment type="function">
    <text evidence="7">Required for chromosome condensation and partitioning.</text>
</comment>
<dbReference type="SUPFAM" id="SSF75553">
    <property type="entry name" value="Smc hinge domain"/>
    <property type="match status" value="1"/>
</dbReference>
<dbReference type="GO" id="GO:0030261">
    <property type="term" value="P:chromosome condensation"/>
    <property type="evidence" value="ECO:0007669"/>
    <property type="project" value="InterPro"/>
</dbReference>
<feature type="coiled-coil region" evidence="7">
    <location>
        <begin position="850"/>
        <end position="926"/>
    </location>
</feature>
<dbReference type="Gene3D" id="3.40.50.300">
    <property type="entry name" value="P-loop containing nucleotide triphosphate hydrolases"/>
    <property type="match status" value="2"/>
</dbReference>
<evidence type="ECO:0000313" key="9">
    <source>
        <dbReference type="EMBL" id="KYZ77331.1"/>
    </source>
</evidence>
<dbReference type="InterPro" id="IPR024704">
    <property type="entry name" value="SMC"/>
</dbReference>